<evidence type="ECO:0000313" key="3">
    <source>
        <dbReference type="Proteomes" id="UP001237642"/>
    </source>
</evidence>
<dbReference type="GO" id="GO:0005634">
    <property type="term" value="C:nucleus"/>
    <property type="evidence" value="ECO:0007669"/>
    <property type="project" value="UniProtKB-SubCell"/>
</dbReference>
<protein>
    <recommendedName>
        <fullName evidence="1">AT-hook motif nuclear-localized protein</fullName>
    </recommendedName>
</protein>
<sequence length="128" mass="13286">MSITFAGGDEKVAGGHVAGPLKAATSVKKYCLANKSDRGILPSSMFVRSVGDTHLSGFFMPNSSEGSDRTGSMSITFAHGDEKVAGGHVAGHVCMNIYGCYLEISTSKCYAHGTNSIRSSGTTGDEES</sequence>
<dbReference type="PANTHER" id="PTHR31500:SF96">
    <property type="entry name" value="AT-HOOK MOTIF NUCLEAR-LOCALIZED PROTEIN 7"/>
    <property type="match status" value="1"/>
</dbReference>
<dbReference type="GO" id="GO:0003680">
    <property type="term" value="F:minor groove of adenine-thymine-rich DNA binding"/>
    <property type="evidence" value="ECO:0007669"/>
    <property type="project" value="UniProtKB-UniRule"/>
</dbReference>
<keyword evidence="1" id="KW-0804">Transcription</keyword>
<comment type="subcellular location">
    <subcellularLocation>
        <location evidence="1">Nucleus</location>
    </subcellularLocation>
</comment>
<dbReference type="Proteomes" id="UP001237642">
    <property type="component" value="Unassembled WGS sequence"/>
</dbReference>
<reference evidence="2" key="1">
    <citation type="submission" date="2023-02" db="EMBL/GenBank/DDBJ databases">
        <title>Genome of toxic invasive species Heracleum sosnowskyi carries increased number of genes despite the absence of recent whole-genome duplications.</title>
        <authorList>
            <person name="Schelkunov M."/>
            <person name="Shtratnikova V."/>
            <person name="Makarenko M."/>
            <person name="Klepikova A."/>
            <person name="Omelchenko D."/>
            <person name="Novikova G."/>
            <person name="Obukhova E."/>
            <person name="Bogdanov V."/>
            <person name="Penin A."/>
            <person name="Logacheva M."/>
        </authorList>
    </citation>
    <scope>NUCLEOTIDE SEQUENCE</scope>
    <source>
        <strain evidence="2">Hsosn_3</strain>
        <tissue evidence="2">Leaf</tissue>
    </source>
</reference>
<accession>A0AAD8MIG1</accession>
<comment type="caution">
    <text evidence="2">The sequence shown here is derived from an EMBL/GenBank/DDBJ whole genome shotgun (WGS) entry which is preliminary data.</text>
</comment>
<dbReference type="EMBL" id="JAUIZM010000007">
    <property type="protein sequence ID" value="KAK1373218.1"/>
    <property type="molecule type" value="Genomic_DNA"/>
</dbReference>
<name>A0AAD8MIG1_9APIA</name>
<keyword evidence="1" id="KW-0539">Nucleus</keyword>
<keyword evidence="1" id="KW-0805">Transcription regulation</keyword>
<dbReference type="InterPro" id="IPR039605">
    <property type="entry name" value="AHL"/>
</dbReference>
<evidence type="ECO:0000313" key="2">
    <source>
        <dbReference type="EMBL" id="KAK1373218.1"/>
    </source>
</evidence>
<proteinExistence type="predicted"/>
<reference evidence="2" key="2">
    <citation type="submission" date="2023-05" db="EMBL/GenBank/DDBJ databases">
        <authorList>
            <person name="Schelkunov M.I."/>
        </authorList>
    </citation>
    <scope>NUCLEOTIDE SEQUENCE</scope>
    <source>
        <strain evidence="2">Hsosn_3</strain>
        <tissue evidence="2">Leaf</tissue>
    </source>
</reference>
<keyword evidence="3" id="KW-1185">Reference proteome</keyword>
<dbReference type="PANTHER" id="PTHR31500">
    <property type="entry name" value="AT-HOOK MOTIF NUCLEAR-LOCALIZED PROTEIN 9"/>
    <property type="match status" value="1"/>
</dbReference>
<dbReference type="AlphaFoldDB" id="A0AAD8MIG1"/>
<gene>
    <name evidence="2" type="ORF">POM88_029411</name>
</gene>
<comment type="function">
    <text evidence="1">Transcription factor that specifically binds AT-rich DNA sequences related to the nuclear matrix attachment regions (MARs).</text>
</comment>
<keyword evidence="1" id="KW-0238">DNA-binding</keyword>
<evidence type="ECO:0000256" key="1">
    <source>
        <dbReference type="RuleBase" id="RU367031"/>
    </source>
</evidence>
<comment type="domain">
    <text evidence="1">The PPC domain mediates interactions between AHL proteins.</text>
</comment>
<organism evidence="2 3">
    <name type="scientific">Heracleum sosnowskyi</name>
    <dbReference type="NCBI Taxonomy" id="360622"/>
    <lineage>
        <taxon>Eukaryota</taxon>
        <taxon>Viridiplantae</taxon>
        <taxon>Streptophyta</taxon>
        <taxon>Embryophyta</taxon>
        <taxon>Tracheophyta</taxon>
        <taxon>Spermatophyta</taxon>
        <taxon>Magnoliopsida</taxon>
        <taxon>eudicotyledons</taxon>
        <taxon>Gunneridae</taxon>
        <taxon>Pentapetalae</taxon>
        <taxon>asterids</taxon>
        <taxon>campanulids</taxon>
        <taxon>Apiales</taxon>
        <taxon>Apiaceae</taxon>
        <taxon>Apioideae</taxon>
        <taxon>apioid superclade</taxon>
        <taxon>Tordylieae</taxon>
        <taxon>Tordyliinae</taxon>
        <taxon>Heracleum</taxon>
    </lineage>
</organism>